<proteinExistence type="predicted"/>
<gene>
    <name evidence="1" type="ORF">PPACK8108_LOCUS6342</name>
</gene>
<accession>A0AAV0AQP6</accession>
<protein>
    <submittedName>
        <fullName evidence="1">Uncharacterized protein</fullName>
    </submittedName>
</protein>
<evidence type="ECO:0000313" key="2">
    <source>
        <dbReference type="Proteomes" id="UP001153365"/>
    </source>
</evidence>
<evidence type="ECO:0000313" key="1">
    <source>
        <dbReference type="EMBL" id="CAH7671553.1"/>
    </source>
</evidence>
<dbReference type="Proteomes" id="UP001153365">
    <property type="component" value="Unassembled WGS sequence"/>
</dbReference>
<dbReference type="EMBL" id="CALTRL010001214">
    <property type="protein sequence ID" value="CAH7671553.1"/>
    <property type="molecule type" value="Genomic_DNA"/>
</dbReference>
<dbReference type="AlphaFoldDB" id="A0AAV0AQP6"/>
<sequence>MPSVVILRVLLEVSVGLVRRWDRRRTYIGYISKEEVERRRARQRHTVVQSSYHFRPGTKGILCSTPVAPIAGHVMFRFGLGIGALNLVVKAPLASQANHEEVRGLVEEVVNKSREEEEGSLHVLDLAPEEKDRVLRGQNMTPCEILPGVQKSGQKAESCPGRNKWWQVRGETMHWQTIQGVLDWVMAGKNMDGARYGMEKSVNGDYGDIIRAGGGCV</sequence>
<reference evidence="1" key="1">
    <citation type="submission" date="2022-06" db="EMBL/GenBank/DDBJ databases">
        <authorList>
            <consortium name="SYNGENTA / RWTH Aachen University"/>
        </authorList>
    </citation>
    <scope>NUCLEOTIDE SEQUENCE</scope>
</reference>
<comment type="caution">
    <text evidence="1">The sequence shown here is derived from an EMBL/GenBank/DDBJ whole genome shotgun (WGS) entry which is preliminary data.</text>
</comment>
<organism evidence="1 2">
    <name type="scientific">Phakopsora pachyrhizi</name>
    <name type="common">Asian soybean rust disease fungus</name>
    <dbReference type="NCBI Taxonomy" id="170000"/>
    <lineage>
        <taxon>Eukaryota</taxon>
        <taxon>Fungi</taxon>
        <taxon>Dikarya</taxon>
        <taxon>Basidiomycota</taxon>
        <taxon>Pucciniomycotina</taxon>
        <taxon>Pucciniomycetes</taxon>
        <taxon>Pucciniales</taxon>
        <taxon>Phakopsoraceae</taxon>
        <taxon>Phakopsora</taxon>
    </lineage>
</organism>
<keyword evidence="2" id="KW-1185">Reference proteome</keyword>
<name>A0AAV0AQP6_PHAPC</name>